<protein>
    <recommendedName>
        <fullName evidence="5">Nuclear pore complex protein NUP214</fullName>
    </recommendedName>
</protein>
<name>A0A835HDV0_9MAGN</name>
<feature type="compositionally biased region" description="Polar residues" evidence="2">
    <location>
        <begin position="664"/>
        <end position="693"/>
    </location>
</feature>
<feature type="coiled-coil region" evidence="1">
    <location>
        <begin position="897"/>
        <end position="924"/>
    </location>
</feature>
<feature type="compositionally biased region" description="Gly residues" evidence="2">
    <location>
        <begin position="1699"/>
        <end position="1711"/>
    </location>
</feature>
<keyword evidence="1" id="KW-0175">Coiled coil</keyword>
<evidence type="ECO:0008006" key="5">
    <source>
        <dbReference type="Google" id="ProtNLM"/>
    </source>
</evidence>
<evidence type="ECO:0000313" key="4">
    <source>
        <dbReference type="Proteomes" id="UP000631114"/>
    </source>
</evidence>
<dbReference type="GO" id="GO:0006405">
    <property type="term" value="P:RNA export from nucleus"/>
    <property type="evidence" value="ECO:0007669"/>
    <property type="project" value="InterPro"/>
</dbReference>
<evidence type="ECO:0000313" key="3">
    <source>
        <dbReference type="EMBL" id="KAF9597285.1"/>
    </source>
</evidence>
<comment type="caution">
    <text evidence="3">The sequence shown here is derived from an EMBL/GenBank/DDBJ whole genome shotgun (WGS) entry which is preliminary data.</text>
</comment>
<feature type="compositionally biased region" description="Polar residues" evidence="2">
    <location>
        <begin position="1429"/>
        <end position="1445"/>
    </location>
</feature>
<feature type="region of interest" description="Disordered" evidence="2">
    <location>
        <begin position="631"/>
        <end position="693"/>
    </location>
</feature>
<accession>A0A835HDV0</accession>
<proteinExistence type="predicted"/>
<evidence type="ECO:0000256" key="1">
    <source>
        <dbReference type="SAM" id="Coils"/>
    </source>
</evidence>
<feature type="region of interest" description="Disordered" evidence="2">
    <location>
        <begin position="1168"/>
        <end position="1190"/>
    </location>
</feature>
<feature type="compositionally biased region" description="Low complexity" evidence="2">
    <location>
        <begin position="641"/>
        <end position="652"/>
    </location>
</feature>
<feature type="compositionally biased region" description="Low complexity" evidence="2">
    <location>
        <begin position="1360"/>
        <end position="1384"/>
    </location>
</feature>
<dbReference type="PANTHER" id="PTHR34418">
    <property type="entry name" value="NUCLEAR PORE COMPLEX PROTEIN NUP214 ISOFORM X1"/>
    <property type="match status" value="1"/>
</dbReference>
<dbReference type="PANTHER" id="PTHR34418:SF3">
    <property type="entry name" value="NUCLEAR PORE COMPLEX PROTEIN NUP214"/>
    <property type="match status" value="1"/>
</dbReference>
<feature type="compositionally biased region" description="Polar residues" evidence="2">
    <location>
        <begin position="1721"/>
        <end position="1732"/>
    </location>
</feature>
<evidence type="ECO:0000256" key="2">
    <source>
        <dbReference type="SAM" id="MobiDB-lite"/>
    </source>
</evidence>
<organism evidence="3 4">
    <name type="scientific">Coptis chinensis</name>
    <dbReference type="NCBI Taxonomy" id="261450"/>
    <lineage>
        <taxon>Eukaryota</taxon>
        <taxon>Viridiplantae</taxon>
        <taxon>Streptophyta</taxon>
        <taxon>Embryophyta</taxon>
        <taxon>Tracheophyta</taxon>
        <taxon>Spermatophyta</taxon>
        <taxon>Magnoliopsida</taxon>
        <taxon>Ranunculales</taxon>
        <taxon>Ranunculaceae</taxon>
        <taxon>Coptidoideae</taxon>
        <taxon>Coptis</taxon>
    </lineage>
</organism>
<dbReference type="SUPFAM" id="SSF117289">
    <property type="entry name" value="Nucleoporin domain"/>
    <property type="match status" value="1"/>
</dbReference>
<feature type="compositionally biased region" description="Polar residues" evidence="2">
    <location>
        <begin position="1263"/>
        <end position="1276"/>
    </location>
</feature>
<dbReference type="InterPro" id="IPR044694">
    <property type="entry name" value="NUP214"/>
</dbReference>
<feature type="region of interest" description="Disordered" evidence="2">
    <location>
        <begin position="1263"/>
        <end position="1283"/>
    </location>
</feature>
<sequence length="1732" mass="186629">MTETKEEEKSIIQLDEEVEGDLKELEDLFFKKIGHSIPLKPQPFSFDLQNPPTHPLAVSESPPVLFLAHSQGFYVVRTKDVIQGAKERKGCCIEEMSVVNVQIGRVNIVAVSRDCSTLAACVGAKIYFFEIESLLNKEQEPLYSCSIDESSYVRDFRWRKKKSKTSFVVLSRNGKLYHGDLDIPLKEVMDNVDAVDWSTEGNCIAVAKTNYLSIFSSRFRERFTLSIPLSSCVGDTDSKCTVKVDSINWVREDCIVLGCVLVTEDGKEDGYLIQIISSKDGKISEVSSKPVVLSFDRAFAAIDDDMMPFGSGPHLFMNYLEHSEAHICHFFLYSESGVPALKGFACHVLLSANQNSFRELALVANRKNRDQHIVLFGWSLDDEQDEAALVELVQEDRWLPRIGLQDDEEDNLVMGFGLDKVSLYEKVEVMIGVEHKELSPYCILLCLTLDGKLLMFYVAGFEEDREKGTVLYVKSPQKSQEELQTKGGGNILKESELQVTELNDFSKTSSHVDLSNKETGTNFSKLFGLAAENKGMLQPLSSKQESITFCDLAYTGPQSLISGRPSSGLQKSSEKLLLSEIDVFKDSSKLETQKTVFASPNVVGTNSLSENIPSTVQSSYKDSLGSDVFSNDFSRNLQRDGSQSASFGSQSSHKLSPSDAFKSRTASSEVNRVQHTGSRMGNTGQVTGSQSSSEIRYGNISNIKDPNAVLKFPVHTSGKSTHTEGQKYPVGAAKLELELGISSSQVSPYGDSASNILPKFKLQPSQENLKNSQSSRGTALERGLSKNFGNVNEMAKELDTLLADIEGDGGFRDACMLFQKDSVLGVEQDLENLADRGRVWKNKVEEQLEGVQHLLDQTIQVLARRIYMEGIVKQASDTQYWDLWNRQKLTPELELKRRQILKVNQDLTNQLVELERHFNTLELNRFSDSGGDSIGRRVLRGGSNPSRRTQAFSRLYNTMSSQLAAAEQLSECLTKQMSVLNIESPSAKRKLIAKELFDSIGLAYDGDSFKSPDVKKVVHSPESLNKVPFSSASSAIKEQSWRNPSSVVKSFEPETARRRVSLDRSWASFEPPKTTVKRMLLQEEHSKPTANKSPLMINKEGLKQSPSLHSYVNSNQSSRFQLQAEQDNLSKASKQNSPTSFKWSNNLSGTSQSLKSSVMQVTQRSNLPSSSLVLDSRSSPSEVQINKPGTFGLVSDRSTIGMGRANQLEYSQVQPISFSNATSKLPLESSSNQTSSTTIHVPSQILASPNESSVSKLSNVNHGDTAQAKAKSSSMNCPEVSQEDSVTVPVKSLNSQFSLFSSPAVSSHEKCSQPINNEAQPGVSLRKTSAPSNLSSSSSPMFSVKSEATINPSIDANKKFPSASSHSTSSHSTPSHVSPSPFSSQATNQQVHPSTNVKLEVQPTELKPVIPPMEPKPTISGLSTKFDVDTTSQPEPQSGKFNFSPETAVAPAPADVSTTIVATDRKNGSPDLTATQEDEMEEEASDPTANLSLGSLGGFELGAAPTSAAPKSNPFGLTFPNTAANPASSPFNLTVPSGELFRPASFSLQQPSQPANMSAFSSHFTVPEPTKSFFGQPAQIGPGQQALGSVLGAFGQSRQLGTSLPGTGFASASGFGSGGFANAGTPSGGANAGTPSGGFANAGTPSGGFANATTGGFAGVASTAGGFSGVASGAMGFAAAAASAGGFAGAAGGGSGFGGFTNQQGGGGFSGFGSNPAGTGQPPSQLFTQMRK</sequence>
<feature type="compositionally biased region" description="Low complexity" evidence="2">
    <location>
        <begin position="1168"/>
        <end position="1181"/>
    </location>
</feature>
<reference evidence="3 4" key="1">
    <citation type="submission" date="2020-10" db="EMBL/GenBank/DDBJ databases">
        <title>The Coptis chinensis genome and diversification of protoberbering-type alkaloids.</title>
        <authorList>
            <person name="Wang B."/>
            <person name="Shu S."/>
            <person name="Song C."/>
            <person name="Liu Y."/>
        </authorList>
    </citation>
    <scope>NUCLEOTIDE SEQUENCE [LARGE SCALE GENOMIC DNA]</scope>
    <source>
        <strain evidence="3">HL-2020</strain>
        <tissue evidence="3">Leaf</tissue>
    </source>
</reference>
<keyword evidence="4" id="KW-1185">Reference proteome</keyword>
<feature type="region of interest" description="Disordered" evidence="2">
    <location>
        <begin position="1077"/>
        <end position="1148"/>
    </location>
</feature>
<dbReference type="EMBL" id="JADFTS010000007">
    <property type="protein sequence ID" value="KAF9597285.1"/>
    <property type="molecule type" value="Genomic_DNA"/>
</dbReference>
<dbReference type="GO" id="GO:0017056">
    <property type="term" value="F:structural constituent of nuclear pore"/>
    <property type="evidence" value="ECO:0007669"/>
    <property type="project" value="InterPro"/>
</dbReference>
<feature type="compositionally biased region" description="Acidic residues" evidence="2">
    <location>
        <begin position="1476"/>
        <end position="1485"/>
    </location>
</feature>
<dbReference type="OrthoDB" id="248320at2759"/>
<feature type="compositionally biased region" description="Polar residues" evidence="2">
    <location>
        <begin position="631"/>
        <end position="640"/>
    </location>
</feature>
<feature type="region of interest" description="Disordered" evidence="2">
    <location>
        <begin position="1699"/>
        <end position="1732"/>
    </location>
</feature>
<dbReference type="Proteomes" id="UP000631114">
    <property type="component" value="Unassembled WGS sequence"/>
</dbReference>
<gene>
    <name evidence="3" type="ORF">IFM89_016426</name>
</gene>
<feature type="compositionally biased region" description="Low complexity" evidence="2">
    <location>
        <begin position="1329"/>
        <end position="1346"/>
    </location>
</feature>
<feature type="compositionally biased region" description="Polar residues" evidence="2">
    <location>
        <begin position="1385"/>
        <end position="1397"/>
    </location>
</feature>
<feature type="compositionally biased region" description="Polar residues" evidence="2">
    <location>
        <begin position="1104"/>
        <end position="1148"/>
    </location>
</feature>
<feature type="region of interest" description="Disordered" evidence="2">
    <location>
        <begin position="1307"/>
        <end position="1497"/>
    </location>
</feature>